<gene>
    <name evidence="1" type="ORF">TRN7648_03587</name>
</gene>
<evidence type="ECO:0000313" key="1">
    <source>
        <dbReference type="EMBL" id="CUH81666.1"/>
    </source>
</evidence>
<dbReference type="Proteomes" id="UP000054935">
    <property type="component" value="Unassembled WGS sequence"/>
</dbReference>
<keyword evidence="2" id="KW-1185">Reference proteome</keyword>
<proteinExistence type="predicted"/>
<dbReference type="RefSeq" id="WP_143595909.1">
    <property type="nucleotide sequence ID" value="NZ_CYSE01000008.1"/>
</dbReference>
<dbReference type="OrthoDB" id="7827984at2"/>
<accession>A0A0P1GI19</accession>
<name>A0A0P1GI19_9RHOB</name>
<sequence>MTDLKLTIKLKRDLDSGDWFVDRIDAKLERMQFSTRFTPAYPLHLAFRPEVVETMQAHLPIYPAHSVAAIDEIHFRQMDLSLLGVRVIAQKALAGMQSAVISVLHVVGSVQKILSDRLIAEAGFLPNLSTQSSLNG</sequence>
<protein>
    <submittedName>
        <fullName evidence="1">Uncharacterized protein</fullName>
    </submittedName>
</protein>
<dbReference type="EMBL" id="CYSE01000008">
    <property type="protein sequence ID" value="CUH81666.1"/>
    <property type="molecule type" value="Genomic_DNA"/>
</dbReference>
<reference evidence="1 2" key="1">
    <citation type="submission" date="2015-09" db="EMBL/GenBank/DDBJ databases">
        <authorList>
            <consortium name="Swine Surveillance"/>
        </authorList>
    </citation>
    <scope>NUCLEOTIDE SEQUENCE [LARGE SCALE GENOMIC DNA]</scope>
    <source>
        <strain evidence="1 2">CECT 7648</strain>
    </source>
</reference>
<evidence type="ECO:0000313" key="2">
    <source>
        <dbReference type="Proteomes" id="UP000054935"/>
    </source>
</evidence>
<dbReference type="AlphaFoldDB" id="A0A0P1GI19"/>
<organism evidence="1 2">
    <name type="scientific">Tropicibacter naphthalenivorans</name>
    <dbReference type="NCBI Taxonomy" id="441103"/>
    <lineage>
        <taxon>Bacteria</taxon>
        <taxon>Pseudomonadati</taxon>
        <taxon>Pseudomonadota</taxon>
        <taxon>Alphaproteobacteria</taxon>
        <taxon>Rhodobacterales</taxon>
        <taxon>Roseobacteraceae</taxon>
        <taxon>Tropicibacter</taxon>
    </lineage>
</organism>